<dbReference type="PANTHER" id="PTHR20854:SF4">
    <property type="entry name" value="INOSITOL-1-MONOPHOSPHATASE-RELATED"/>
    <property type="match status" value="1"/>
</dbReference>
<dbReference type="GO" id="GO:0007165">
    <property type="term" value="P:signal transduction"/>
    <property type="evidence" value="ECO:0007669"/>
    <property type="project" value="TreeGrafter"/>
</dbReference>
<name>A0A0D0Q143_9RHOB</name>
<dbReference type="GO" id="GO:0046872">
    <property type="term" value="F:metal ion binding"/>
    <property type="evidence" value="ECO:0007669"/>
    <property type="project" value="UniProtKB-KW"/>
</dbReference>
<comment type="cofactor">
    <cofactor evidence="2">
        <name>Mg(2+)</name>
        <dbReference type="ChEBI" id="CHEBI:18420"/>
    </cofactor>
</comment>
<dbReference type="Pfam" id="PF00459">
    <property type="entry name" value="Inositol_P"/>
    <property type="match status" value="1"/>
</dbReference>
<gene>
    <name evidence="3" type="ORF">Wenmar_03112</name>
</gene>
<feature type="binding site" evidence="2">
    <location>
        <position position="93"/>
    </location>
    <ligand>
        <name>Mg(2+)</name>
        <dbReference type="ChEBI" id="CHEBI:18420"/>
        <label>2</label>
    </ligand>
</feature>
<dbReference type="GO" id="GO:0006020">
    <property type="term" value="P:inositol metabolic process"/>
    <property type="evidence" value="ECO:0007669"/>
    <property type="project" value="TreeGrafter"/>
</dbReference>
<feature type="binding site" evidence="2">
    <location>
        <position position="70"/>
    </location>
    <ligand>
        <name>Mg(2+)</name>
        <dbReference type="ChEBI" id="CHEBI:18420"/>
        <label>1</label>
        <note>catalytic</note>
    </ligand>
</feature>
<dbReference type="PANTHER" id="PTHR20854">
    <property type="entry name" value="INOSITOL MONOPHOSPHATASE"/>
    <property type="match status" value="1"/>
</dbReference>
<feature type="binding site" evidence="2">
    <location>
        <position position="222"/>
    </location>
    <ligand>
        <name>Mg(2+)</name>
        <dbReference type="ChEBI" id="CHEBI:18420"/>
        <label>1</label>
        <note>catalytic</note>
    </ligand>
</feature>
<dbReference type="EMBL" id="AONG01000015">
    <property type="protein sequence ID" value="KIQ68274.1"/>
    <property type="molecule type" value="Genomic_DNA"/>
</dbReference>
<organism evidence="3 4">
    <name type="scientific">Wenxinia marina DSM 24838</name>
    <dbReference type="NCBI Taxonomy" id="1123501"/>
    <lineage>
        <taxon>Bacteria</taxon>
        <taxon>Pseudomonadati</taxon>
        <taxon>Pseudomonadota</taxon>
        <taxon>Alphaproteobacteria</taxon>
        <taxon>Rhodobacterales</taxon>
        <taxon>Roseobacteraceae</taxon>
        <taxon>Wenxinia</taxon>
    </lineage>
</organism>
<keyword evidence="2" id="KW-0460">Magnesium</keyword>
<proteinExistence type="inferred from homology"/>
<protein>
    <submittedName>
        <fullName evidence="3">Archaeal fructose-1,6-bisphosphatase</fullName>
    </submittedName>
</protein>
<dbReference type="InterPro" id="IPR000760">
    <property type="entry name" value="Inositol_monophosphatase-like"/>
</dbReference>
<evidence type="ECO:0000256" key="2">
    <source>
        <dbReference type="PIRSR" id="PIRSR600760-2"/>
    </source>
</evidence>
<dbReference type="eggNOG" id="COG0483">
    <property type="taxonomic scope" value="Bacteria"/>
</dbReference>
<dbReference type="Gene3D" id="3.30.540.10">
    <property type="entry name" value="Fructose-1,6-Bisphosphatase, subunit A, domain 1"/>
    <property type="match status" value="1"/>
</dbReference>
<dbReference type="AlphaFoldDB" id="A0A0D0Q143"/>
<comment type="similarity">
    <text evidence="1">Belongs to the inositol monophosphatase superfamily.</text>
</comment>
<dbReference type="PRINTS" id="PR00377">
    <property type="entry name" value="IMPHPHTASES"/>
</dbReference>
<accession>A0A0D0Q143</accession>
<keyword evidence="2" id="KW-0479">Metal-binding</keyword>
<comment type="caution">
    <text evidence="3">The sequence shown here is derived from an EMBL/GenBank/DDBJ whole genome shotgun (WGS) entry which is preliminary data.</text>
</comment>
<evidence type="ECO:0000313" key="3">
    <source>
        <dbReference type="EMBL" id="KIQ68274.1"/>
    </source>
</evidence>
<dbReference type="OrthoDB" id="9785695at2"/>
<evidence type="ECO:0000313" key="4">
    <source>
        <dbReference type="Proteomes" id="UP000035100"/>
    </source>
</evidence>
<dbReference type="GO" id="GO:0008934">
    <property type="term" value="F:inositol monophosphate 1-phosphatase activity"/>
    <property type="evidence" value="ECO:0007669"/>
    <property type="project" value="TreeGrafter"/>
</dbReference>
<dbReference type="SUPFAM" id="SSF56655">
    <property type="entry name" value="Carbohydrate phosphatase"/>
    <property type="match status" value="1"/>
</dbReference>
<keyword evidence="4" id="KW-1185">Reference proteome</keyword>
<dbReference type="Proteomes" id="UP000035100">
    <property type="component" value="Unassembled WGS sequence"/>
</dbReference>
<reference evidence="3 4" key="1">
    <citation type="submission" date="2013-01" db="EMBL/GenBank/DDBJ databases">
        <authorList>
            <person name="Fiebig A."/>
            <person name="Goeker M."/>
            <person name="Klenk H.-P.P."/>
        </authorList>
    </citation>
    <scope>NUCLEOTIDE SEQUENCE [LARGE SCALE GENOMIC DNA]</scope>
    <source>
        <strain evidence="3 4">DSM 24838</strain>
    </source>
</reference>
<evidence type="ECO:0000256" key="1">
    <source>
        <dbReference type="ARBA" id="ARBA00009759"/>
    </source>
</evidence>
<sequence>MTPLERAHLVAAVRKAAADQVLPRFRRLDEGEVQTKTGPADLVTVADTEAEAALTGAVRSLWPDALVVGEEATEERPDLPEGLADAARAVVIDPVDGTWNFRAGIAAFGMILAVTEGGRTVWGLLHDPVCDDGIEAAEDGPAELIRSDASRVTLATSRENRPERMTGFVPLGLAPAALRPALAATMPRFARATSLRCSAHEYRVIASGHAEFALSLQLKPWDHLAGALIVRRAGGVARTLDGMEYGPGVTEGPLLVAGSEEAWHAAAEIFRPVFRPA</sequence>
<dbReference type="RefSeq" id="WP_018303132.1">
    <property type="nucleotide sequence ID" value="NZ_KB902290.1"/>
</dbReference>
<dbReference type="Gene3D" id="3.40.190.80">
    <property type="match status" value="1"/>
</dbReference>
<feature type="binding site" evidence="2">
    <location>
        <position position="96"/>
    </location>
    <ligand>
        <name>Mg(2+)</name>
        <dbReference type="ChEBI" id="CHEBI:18420"/>
        <label>1</label>
        <note>catalytic</note>
    </ligand>
</feature>
<dbReference type="STRING" id="1123501.Wenmar_03112"/>